<keyword evidence="2" id="KW-1185">Reference proteome</keyword>
<protein>
    <submittedName>
        <fullName evidence="1">Uncharacterized protein</fullName>
    </submittedName>
</protein>
<dbReference type="EMBL" id="CM056744">
    <property type="protein sequence ID" value="KAJ8665650.1"/>
    <property type="molecule type" value="Genomic_DNA"/>
</dbReference>
<evidence type="ECO:0000313" key="2">
    <source>
        <dbReference type="Proteomes" id="UP001239111"/>
    </source>
</evidence>
<comment type="caution">
    <text evidence="1">The sequence shown here is derived from an EMBL/GenBank/DDBJ whole genome shotgun (WGS) entry which is preliminary data.</text>
</comment>
<organism evidence="1 2">
    <name type="scientific">Eretmocerus hayati</name>
    <dbReference type="NCBI Taxonomy" id="131215"/>
    <lineage>
        <taxon>Eukaryota</taxon>
        <taxon>Metazoa</taxon>
        <taxon>Ecdysozoa</taxon>
        <taxon>Arthropoda</taxon>
        <taxon>Hexapoda</taxon>
        <taxon>Insecta</taxon>
        <taxon>Pterygota</taxon>
        <taxon>Neoptera</taxon>
        <taxon>Endopterygota</taxon>
        <taxon>Hymenoptera</taxon>
        <taxon>Apocrita</taxon>
        <taxon>Proctotrupomorpha</taxon>
        <taxon>Chalcidoidea</taxon>
        <taxon>Aphelinidae</taxon>
        <taxon>Aphelininae</taxon>
        <taxon>Eretmocerus</taxon>
    </lineage>
</organism>
<dbReference type="Proteomes" id="UP001239111">
    <property type="component" value="Chromosome 4"/>
</dbReference>
<sequence>MPGATDFRARSRESLMFAFLVTLEPEMLQFNGISSASREEYVRTIIRDVPSETRLDRAIVEQCILLDASRPVLSTIGRGAIEGMRYSNLFSGTAQLSRCFITCSLQDNICSWTHSTITWCELVWHTAVDLQLIYVQN</sequence>
<proteinExistence type="predicted"/>
<evidence type="ECO:0000313" key="1">
    <source>
        <dbReference type="EMBL" id="KAJ8665650.1"/>
    </source>
</evidence>
<reference evidence="1" key="1">
    <citation type="submission" date="2023-04" db="EMBL/GenBank/DDBJ databases">
        <title>A chromosome-level genome assembly of the parasitoid wasp Eretmocerus hayati.</title>
        <authorList>
            <person name="Zhong Y."/>
            <person name="Liu S."/>
            <person name="Liu Y."/>
        </authorList>
    </citation>
    <scope>NUCLEOTIDE SEQUENCE</scope>
    <source>
        <strain evidence="1">ZJU_SS_LIU_2023</strain>
    </source>
</reference>
<accession>A0ACC2N397</accession>
<gene>
    <name evidence="1" type="ORF">QAD02_007312</name>
</gene>
<name>A0ACC2N397_9HYME</name>